<reference evidence="1" key="1">
    <citation type="submission" date="2020-10" db="EMBL/GenBank/DDBJ databases">
        <authorList>
            <person name="Gilroy R."/>
        </authorList>
    </citation>
    <scope>NUCLEOTIDE SEQUENCE</scope>
    <source>
        <strain evidence="1">ChiSjej6B24-2974</strain>
    </source>
</reference>
<reference evidence="1" key="2">
    <citation type="journal article" date="2021" name="PeerJ">
        <title>Extensive microbial diversity within the chicken gut microbiome revealed by metagenomics and culture.</title>
        <authorList>
            <person name="Gilroy R."/>
            <person name="Ravi A."/>
            <person name="Getino M."/>
            <person name="Pursley I."/>
            <person name="Horton D.L."/>
            <person name="Alikhan N.F."/>
            <person name="Baker D."/>
            <person name="Gharbi K."/>
            <person name="Hall N."/>
            <person name="Watson M."/>
            <person name="Adriaenssens E.M."/>
            <person name="Foster-Nyarko E."/>
            <person name="Jarju S."/>
            <person name="Secka A."/>
            <person name="Antonio M."/>
            <person name="Oren A."/>
            <person name="Chaudhuri R.R."/>
            <person name="La Ragione R."/>
            <person name="Hildebrand F."/>
            <person name="Pallen M.J."/>
        </authorList>
    </citation>
    <scope>NUCLEOTIDE SEQUENCE</scope>
    <source>
        <strain evidence="1">ChiSjej6B24-2974</strain>
    </source>
</reference>
<organism evidence="1 2">
    <name type="scientific">Candidatus Pullichristensenella stercorigallinarum</name>
    <dbReference type="NCBI Taxonomy" id="2840909"/>
    <lineage>
        <taxon>Bacteria</taxon>
        <taxon>Bacillati</taxon>
        <taxon>Bacillota</taxon>
        <taxon>Clostridia</taxon>
        <taxon>Candidatus Pullichristensenella</taxon>
    </lineage>
</organism>
<sequence length="77" mass="8822">MYEHDYDDYANEEQFTEEALQDGLRQLITDGCDSLEICWENLRVQTFAEAGLMTRDCGLVIALPDGSEFQLTIVQSR</sequence>
<evidence type="ECO:0000313" key="1">
    <source>
        <dbReference type="EMBL" id="HIQ82236.1"/>
    </source>
</evidence>
<name>A0A9D1CVZ0_9FIRM</name>
<comment type="caution">
    <text evidence="1">The sequence shown here is derived from an EMBL/GenBank/DDBJ whole genome shotgun (WGS) entry which is preliminary data.</text>
</comment>
<proteinExistence type="predicted"/>
<evidence type="ECO:0000313" key="2">
    <source>
        <dbReference type="Proteomes" id="UP000824260"/>
    </source>
</evidence>
<dbReference type="AlphaFoldDB" id="A0A9D1CVZ0"/>
<dbReference type="Proteomes" id="UP000824260">
    <property type="component" value="Unassembled WGS sequence"/>
</dbReference>
<accession>A0A9D1CVZ0</accession>
<protein>
    <submittedName>
        <fullName evidence="1">Uncharacterized protein</fullName>
    </submittedName>
</protein>
<dbReference type="EMBL" id="DVFZ01000038">
    <property type="protein sequence ID" value="HIQ82236.1"/>
    <property type="molecule type" value="Genomic_DNA"/>
</dbReference>
<gene>
    <name evidence="1" type="ORF">IAA52_03955</name>
</gene>